<keyword evidence="3" id="KW-1185">Reference proteome</keyword>
<comment type="caution">
    <text evidence="2">The sequence shown here is derived from an EMBL/GenBank/DDBJ whole genome shotgun (WGS) entry which is preliminary data.</text>
</comment>
<dbReference type="RefSeq" id="WP_068333115.1">
    <property type="nucleotide sequence ID" value="NZ_LVHF01000029.1"/>
</dbReference>
<gene>
    <name evidence="2" type="ORF">A3K86_15635</name>
</gene>
<dbReference type="EMBL" id="LVHF01000029">
    <property type="protein sequence ID" value="OAN13094.1"/>
    <property type="molecule type" value="Genomic_DNA"/>
</dbReference>
<keyword evidence="1" id="KW-0732">Signal</keyword>
<dbReference type="AlphaFoldDB" id="A0A178K8N1"/>
<evidence type="ECO:0000256" key="1">
    <source>
        <dbReference type="SAM" id="SignalP"/>
    </source>
</evidence>
<name>A0A178K8N1_9GAMM</name>
<reference evidence="2 3" key="1">
    <citation type="submission" date="2016-03" db="EMBL/GenBank/DDBJ databases">
        <title>Photobacterium proteolyticum sp. nov. a protease producing bacterium isolated from ocean sediments of Laizhou Bay.</title>
        <authorList>
            <person name="Li Y."/>
        </authorList>
    </citation>
    <scope>NUCLEOTIDE SEQUENCE [LARGE SCALE GENOMIC DNA]</scope>
    <source>
        <strain evidence="2 3">R-40508</strain>
    </source>
</reference>
<dbReference type="Proteomes" id="UP000078503">
    <property type="component" value="Unassembled WGS sequence"/>
</dbReference>
<evidence type="ECO:0000313" key="3">
    <source>
        <dbReference type="Proteomes" id="UP000078503"/>
    </source>
</evidence>
<accession>A0A178K8N1</accession>
<feature type="chain" id="PRO_5008090167" evidence="1">
    <location>
        <begin position="19"/>
        <end position="165"/>
    </location>
</feature>
<sequence>MNKLFTLILLITPSLASAFDGVFTMNNVKQVNYHAISHDRAEVFYRLFAKKRINVENSDKLINSRSKEGAREVLRFEQGRLVFSHSTIYFKTAYYFRGELYLENAFGELYEQSFSSPELVFEPKQGQLSAKMMTISLAKGLSITHGYKTQMLDEKFIKLKSVRVE</sequence>
<proteinExistence type="predicted"/>
<organism evidence="2 3">
    <name type="scientific">Photobacterium jeanii</name>
    <dbReference type="NCBI Taxonomy" id="858640"/>
    <lineage>
        <taxon>Bacteria</taxon>
        <taxon>Pseudomonadati</taxon>
        <taxon>Pseudomonadota</taxon>
        <taxon>Gammaproteobacteria</taxon>
        <taxon>Vibrionales</taxon>
        <taxon>Vibrionaceae</taxon>
        <taxon>Photobacterium</taxon>
    </lineage>
</organism>
<evidence type="ECO:0000313" key="2">
    <source>
        <dbReference type="EMBL" id="OAN13094.1"/>
    </source>
</evidence>
<feature type="signal peptide" evidence="1">
    <location>
        <begin position="1"/>
        <end position="18"/>
    </location>
</feature>
<protein>
    <submittedName>
        <fullName evidence="2">Uncharacterized protein</fullName>
    </submittedName>
</protein>